<evidence type="ECO:0000256" key="1">
    <source>
        <dbReference type="SAM" id="SignalP"/>
    </source>
</evidence>
<keyword evidence="1" id="KW-0732">Signal</keyword>
<dbReference type="RefSeq" id="WP_329611787.1">
    <property type="nucleotide sequence ID" value="NZ_CP108482.1"/>
</dbReference>
<sequence>MSRVTRSARSLAVLGLVTLTGTIVVASPAQADTSRSACFNAVGTRTSPNGVWTIPNVYLRQGSTGICVKELQEDLGAFGLTDYEWGNGDFVDGKFGPRTDHALRRIQADYRLDADGVAGPLTWQLLISHTTD</sequence>
<dbReference type="InterPro" id="IPR036366">
    <property type="entry name" value="PGBDSf"/>
</dbReference>
<dbReference type="EMBL" id="CP108482">
    <property type="protein sequence ID" value="WUS61127.1"/>
    <property type="molecule type" value="Genomic_DNA"/>
</dbReference>
<dbReference type="Pfam" id="PF01471">
    <property type="entry name" value="PG_binding_1"/>
    <property type="match status" value="1"/>
</dbReference>
<keyword evidence="4" id="KW-1185">Reference proteome</keyword>
<dbReference type="Proteomes" id="UP001432014">
    <property type="component" value="Chromosome"/>
</dbReference>
<evidence type="ECO:0000313" key="4">
    <source>
        <dbReference type="Proteomes" id="UP001432014"/>
    </source>
</evidence>
<name>A0ABZ1WJR5_9ACTN</name>
<proteinExistence type="predicted"/>
<protein>
    <submittedName>
        <fullName evidence="3">Peptidoglycan-binding protein</fullName>
    </submittedName>
</protein>
<evidence type="ECO:0000313" key="3">
    <source>
        <dbReference type="EMBL" id="WUS61127.1"/>
    </source>
</evidence>
<dbReference type="Gene3D" id="1.10.101.10">
    <property type="entry name" value="PGBD-like superfamily/PGBD"/>
    <property type="match status" value="1"/>
</dbReference>
<feature type="chain" id="PRO_5046527987" evidence="1">
    <location>
        <begin position="32"/>
        <end position="132"/>
    </location>
</feature>
<feature type="signal peptide" evidence="1">
    <location>
        <begin position="1"/>
        <end position="31"/>
    </location>
</feature>
<organism evidence="3 4">
    <name type="scientific">Kitasatospora herbaricolor</name>
    <dbReference type="NCBI Taxonomy" id="68217"/>
    <lineage>
        <taxon>Bacteria</taxon>
        <taxon>Bacillati</taxon>
        <taxon>Actinomycetota</taxon>
        <taxon>Actinomycetes</taxon>
        <taxon>Kitasatosporales</taxon>
        <taxon>Streptomycetaceae</taxon>
        <taxon>Kitasatospora</taxon>
    </lineage>
</organism>
<reference evidence="3 4" key="1">
    <citation type="submission" date="2022-10" db="EMBL/GenBank/DDBJ databases">
        <title>The complete genomes of actinobacterial strains from the NBC collection.</title>
        <authorList>
            <person name="Joergensen T.S."/>
            <person name="Alvarez Arevalo M."/>
            <person name="Sterndorff E.B."/>
            <person name="Faurdal D."/>
            <person name="Vuksanovic O."/>
            <person name="Mourched A.-S."/>
            <person name="Charusanti P."/>
            <person name="Shaw S."/>
            <person name="Blin K."/>
            <person name="Weber T."/>
        </authorList>
    </citation>
    <scope>NUCLEOTIDE SEQUENCE [LARGE SCALE GENOMIC DNA]</scope>
    <source>
        <strain evidence="3 4">NBC_01247</strain>
    </source>
</reference>
<gene>
    <name evidence="3" type="ORF">OG469_39910</name>
</gene>
<dbReference type="InterPro" id="IPR002477">
    <property type="entry name" value="Peptidoglycan-bd-like"/>
</dbReference>
<dbReference type="SUPFAM" id="SSF47090">
    <property type="entry name" value="PGBD-like"/>
    <property type="match status" value="1"/>
</dbReference>
<feature type="domain" description="Peptidoglycan binding-like" evidence="2">
    <location>
        <begin position="68"/>
        <end position="126"/>
    </location>
</feature>
<accession>A0ABZ1WJR5</accession>
<evidence type="ECO:0000259" key="2">
    <source>
        <dbReference type="Pfam" id="PF01471"/>
    </source>
</evidence>
<dbReference type="InterPro" id="IPR036365">
    <property type="entry name" value="PGBD-like_sf"/>
</dbReference>